<sequence length="103" mass="12136">MGRRVEPCSDATTSCRLARGPTFPPLMLRPAVIKAKHWHIVRARFGLMQIFPRPHKKTSPICCIDRSRARWQASSQQKHPLHRFYTHIYTRTPRRTRAQGRYT</sequence>
<protein>
    <submittedName>
        <fullName evidence="1">Uncharacterized protein</fullName>
    </submittedName>
</protein>
<gene>
    <name evidence="1" type="ORF">TKK_003473</name>
</gene>
<dbReference type="Proteomes" id="UP001627154">
    <property type="component" value="Unassembled WGS sequence"/>
</dbReference>
<dbReference type="AlphaFoldDB" id="A0ABD2XF78"/>
<evidence type="ECO:0000313" key="1">
    <source>
        <dbReference type="EMBL" id="KAL3403795.1"/>
    </source>
</evidence>
<proteinExistence type="predicted"/>
<evidence type="ECO:0000313" key="2">
    <source>
        <dbReference type="Proteomes" id="UP001627154"/>
    </source>
</evidence>
<organism evidence="1 2">
    <name type="scientific">Trichogramma kaykai</name>
    <dbReference type="NCBI Taxonomy" id="54128"/>
    <lineage>
        <taxon>Eukaryota</taxon>
        <taxon>Metazoa</taxon>
        <taxon>Ecdysozoa</taxon>
        <taxon>Arthropoda</taxon>
        <taxon>Hexapoda</taxon>
        <taxon>Insecta</taxon>
        <taxon>Pterygota</taxon>
        <taxon>Neoptera</taxon>
        <taxon>Endopterygota</taxon>
        <taxon>Hymenoptera</taxon>
        <taxon>Apocrita</taxon>
        <taxon>Proctotrupomorpha</taxon>
        <taxon>Chalcidoidea</taxon>
        <taxon>Trichogrammatidae</taxon>
        <taxon>Trichogramma</taxon>
    </lineage>
</organism>
<name>A0ABD2XF78_9HYME</name>
<comment type="caution">
    <text evidence="1">The sequence shown here is derived from an EMBL/GenBank/DDBJ whole genome shotgun (WGS) entry which is preliminary data.</text>
</comment>
<keyword evidence="2" id="KW-1185">Reference proteome</keyword>
<dbReference type="EMBL" id="JBJJXI010000028">
    <property type="protein sequence ID" value="KAL3403795.1"/>
    <property type="molecule type" value="Genomic_DNA"/>
</dbReference>
<accession>A0ABD2XF78</accession>
<reference evidence="1 2" key="1">
    <citation type="journal article" date="2024" name="bioRxiv">
        <title>A reference genome for Trichogramma kaykai: A tiny desert-dwelling parasitoid wasp with competing sex-ratio distorters.</title>
        <authorList>
            <person name="Culotta J."/>
            <person name="Lindsey A.R."/>
        </authorList>
    </citation>
    <scope>NUCLEOTIDE SEQUENCE [LARGE SCALE GENOMIC DNA]</scope>
    <source>
        <strain evidence="1 2">KSX58</strain>
    </source>
</reference>